<sequence length="344" mass="38894">MWIALPTPALGVHGDRAVVVDRSFLRDADGQVSAEALAVLDGVRHVGVRTLLLADADPDLGFDDVVDHVPDRVHVSAFISADDRRDIVLVDRKFGSVREELLRRSLWRSPGYIWARSPLPLTSRFTSGDYVSRARRVPDDEYGRALDSIVKTCVDLLVIDDETDLVLLGKRRVFPHKDWWVGCGGRALAGESVVNAALRLLKRELSITGVPQQRFCTITHFTFLWDRREQPPKENGTADTSILVAVRLDRQQIQGIQLDAAEYSAMKWVTFSMLANNKQKAYHPALQRVACEYMALRHRLHIESACRDAPVCAETDAYIAKQMRAYTKFVDLHCQHADMTWKYT</sequence>
<dbReference type="PANTHER" id="PTHR43046">
    <property type="entry name" value="GDP-MANNOSE MANNOSYL HYDROLASE"/>
    <property type="match status" value="1"/>
</dbReference>
<dbReference type="OrthoDB" id="447842at2759"/>
<keyword evidence="6" id="KW-1185">Reference proteome</keyword>
<proteinExistence type="predicted"/>
<dbReference type="AlphaFoldDB" id="A0A0G4IUV2"/>
<dbReference type="InterPro" id="IPR015797">
    <property type="entry name" value="NUDIX_hydrolase-like_dom_sf"/>
</dbReference>
<feature type="domain" description="Nudix hydrolase" evidence="3">
    <location>
        <begin position="149"/>
        <end position="295"/>
    </location>
</feature>
<keyword evidence="5" id="KW-0496">Mitochondrion</keyword>
<dbReference type="SUPFAM" id="SSF55811">
    <property type="entry name" value="Nudix"/>
    <property type="match status" value="1"/>
</dbReference>
<dbReference type="Proteomes" id="UP000290189">
    <property type="component" value="Unassembled WGS sequence"/>
</dbReference>
<geneLocation type="mitochondrion" evidence="5"/>
<dbReference type="PANTHER" id="PTHR43046:SF13">
    <property type="entry name" value="NUDIX HYDROLASE DOMAIN-CONTAINING PROTEIN"/>
    <property type="match status" value="1"/>
</dbReference>
<dbReference type="InterPro" id="IPR000086">
    <property type="entry name" value="NUDIX_hydrolase_dom"/>
</dbReference>
<organism evidence="4 6">
    <name type="scientific">Plasmodiophora brassicae</name>
    <name type="common">Clubroot disease agent</name>
    <dbReference type="NCBI Taxonomy" id="37360"/>
    <lineage>
        <taxon>Eukaryota</taxon>
        <taxon>Sar</taxon>
        <taxon>Rhizaria</taxon>
        <taxon>Endomyxa</taxon>
        <taxon>Phytomyxea</taxon>
        <taxon>Plasmodiophorida</taxon>
        <taxon>Plasmodiophoridae</taxon>
        <taxon>Plasmodiophora</taxon>
    </lineage>
</organism>
<evidence type="ECO:0000313" key="4">
    <source>
        <dbReference type="EMBL" id="CEO99060.1"/>
    </source>
</evidence>
<comment type="cofactor">
    <cofactor evidence="1">
        <name>Mg(2+)</name>
        <dbReference type="ChEBI" id="CHEBI:18420"/>
    </cofactor>
</comment>
<evidence type="ECO:0000313" key="7">
    <source>
        <dbReference type="Proteomes" id="UP000290189"/>
    </source>
</evidence>
<dbReference type="GO" id="GO:0016787">
    <property type="term" value="F:hydrolase activity"/>
    <property type="evidence" value="ECO:0007669"/>
    <property type="project" value="UniProtKB-KW"/>
</dbReference>
<accession>A0A0G4IUV2</accession>
<evidence type="ECO:0000256" key="1">
    <source>
        <dbReference type="ARBA" id="ARBA00001946"/>
    </source>
</evidence>
<name>A0A0G4IUV2_PLABS</name>
<reference evidence="4 6" key="1">
    <citation type="submission" date="2015-02" db="EMBL/GenBank/DDBJ databases">
        <authorList>
            <person name="Chooi Y.-H."/>
        </authorList>
    </citation>
    <scope>NUCLEOTIDE SEQUENCE [LARGE SCALE GENOMIC DNA]</scope>
    <source>
        <strain evidence="4">E3</strain>
    </source>
</reference>
<reference evidence="5 7" key="2">
    <citation type="submission" date="2018-03" db="EMBL/GenBank/DDBJ databases">
        <authorList>
            <person name="Fogelqvist J."/>
        </authorList>
    </citation>
    <scope>NUCLEOTIDE SEQUENCE [LARGE SCALE GENOMIC DNA]</scope>
</reference>
<dbReference type="EMBL" id="OVEO01000010">
    <property type="protein sequence ID" value="SPQ98615.1"/>
    <property type="molecule type" value="Genomic_DNA"/>
</dbReference>
<dbReference type="Gene3D" id="3.90.79.10">
    <property type="entry name" value="Nucleoside Triphosphate Pyrophosphohydrolase"/>
    <property type="match status" value="1"/>
</dbReference>
<protein>
    <recommendedName>
        <fullName evidence="3">Nudix hydrolase domain-containing protein</fullName>
    </recommendedName>
</protein>
<evidence type="ECO:0000313" key="5">
    <source>
        <dbReference type="EMBL" id="SPQ98615.1"/>
    </source>
</evidence>
<dbReference type="PROSITE" id="PS51462">
    <property type="entry name" value="NUDIX"/>
    <property type="match status" value="1"/>
</dbReference>
<evidence type="ECO:0000259" key="3">
    <source>
        <dbReference type="PROSITE" id="PS51462"/>
    </source>
</evidence>
<evidence type="ECO:0000256" key="2">
    <source>
        <dbReference type="ARBA" id="ARBA00022801"/>
    </source>
</evidence>
<dbReference type="EMBL" id="CDSF01000089">
    <property type="protein sequence ID" value="CEO99060.1"/>
    <property type="molecule type" value="Genomic_DNA"/>
</dbReference>
<evidence type="ECO:0000313" key="6">
    <source>
        <dbReference type="Proteomes" id="UP000039324"/>
    </source>
</evidence>
<keyword evidence="2" id="KW-0378">Hydrolase</keyword>
<dbReference type="Proteomes" id="UP000039324">
    <property type="component" value="Unassembled WGS sequence"/>
</dbReference>
<gene>
    <name evidence="4" type="ORF">PBRA_007174</name>
    <name evidence="5" type="ORF">PLBR_LOCUS5830</name>
</gene>
<dbReference type="Pfam" id="PF00293">
    <property type="entry name" value="NUDIX"/>
    <property type="match status" value="1"/>
</dbReference>